<dbReference type="GO" id="GO:0008168">
    <property type="term" value="F:methyltransferase activity"/>
    <property type="evidence" value="ECO:0007669"/>
    <property type="project" value="UniProtKB-KW"/>
</dbReference>
<gene>
    <name evidence="10" type="ORF">WM40_10260</name>
</gene>
<dbReference type="PANTHER" id="PTHR11748">
    <property type="entry name" value="D-LACTATE DEHYDROGENASE"/>
    <property type="match status" value="1"/>
</dbReference>
<dbReference type="GO" id="GO:0071949">
    <property type="term" value="F:FAD binding"/>
    <property type="evidence" value="ECO:0007669"/>
    <property type="project" value="InterPro"/>
</dbReference>
<dbReference type="STRING" id="28092.WM40_10260"/>
<keyword evidence="5" id="KW-0560">Oxidoreductase</keyword>
<dbReference type="Gene3D" id="1.10.45.10">
    <property type="entry name" value="Vanillyl-alcohol Oxidase, Chain A, domain 4"/>
    <property type="match status" value="1"/>
</dbReference>
<dbReference type="GO" id="GO:1903457">
    <property type="term" value="P:lactate catabolic process"/>
    <property type="evidence" value="ECO:0007669"/>
    <property type="project" value="TreeGrafter"/>
</dbReference>
<dbReference type="GO" id="GO:0004458">
    <property type="term" value="F:D-lactate dehydrogenase (cytochrome) activity"/>
    <property type="evidence" value="ECO:0007669"/>
    <property type="project" value="TreeGrafter"/>
</dbReference>
<dbReference type="Pfam" id="PF01565">
    <property type="entry name" value="FAD_binding_4"/>
    <property type="match status" value="1"/>
</dbReference>
<evidence type="ECO:0000256" key="4">
    <source>
        <dbReference type="ARBA" id="ARBA00022827"/>
    </source>
</evidence>
<dbReference type="OrthoDB" id="9811557at2"/>
<dbReference type="Gene3D" id="3.30.70.2740">
    <property type="match status" value="1"/>
</dbReference>
<evidence type="ECO:0000313" key="11">
    <source>
        <dbReference type="Proteomes" id="UP000033618"/>
    </source>
</evidence>
<evidence type="ECO:0000256" key="1">
    <source>
        <dbReference type="ARBA" id="ARBA00001974"/>
    </source>
</evidence>
<dbReference type="InterPro" id="IPR016166">
    <property type="entry name" value="FAD-bd_PCMH"/>
</dbReference>
<reference evidence="10 11" key="1">
    <citation type="submission" date="2015-03" db="EMBL/GenBank/DDBJ databases">
        <title>Draft Genome Sequence of Burkholderia andropogonis type strain ICMP2807, isolated from Sorghum bicolor.</title>
        <authorList>
            <person name="Lopes-Santos L."/>
            <person name="Castro D.B."/>
            <person name="Ottoboni L.M."/>
            <person name="Park D."/>
            <person name="Weirc B.S."/>
            <person name="Destefano S.A."/>
        </authorList>
    </citation>
    <scope>NUCLEOTIDE SEQUENCE [LARGE SCALE GENOMIC DNA]</scope>
    <source>
        <strain evidence="10 11">ICMP2807</strain>
    </source>
</reference>
<dbReference type="Gene3D" id="3.30.465.10">
    <property type="match status" value="1"/>
</dbReference>
<dbReference type="InterPro" id="IPR016171">
    <property type="entry name" value="Vanillyl_alc_oxidase_C-sub2"/>
</dbReference>
<dbReference type="InterPro" id="IPR016164">
    <property type="entry name" value="FAD-linked_Oxase-like_C"/>
</dbReference>
<feature type="compositionally biased region" description="Polar residues" evidence="8">
    <location>
        <begin position="991"/>
        <end position="1000"/>
    </location>
</feature>
<dbReference type="GO" id="GO:0032259">
    <property type="term" value="P:methylation"/>
    <property type="evidence" value="ECO:0007669"/>
    <property type="project" value="UniProtKB-KW"/>
</dbReference>
<keyword evidence="2" id="KW-0285">Flavoprotein</keyword>
<keyword evidence="3" id="KW-0479">Metal-binding</keyword>
<evidence type="ECO:0000256" key="8">
    <source>
        <dbReference type="SAM" id="MobiDB-lite"/>
    </source>
</evidence>
<dbReference type="PROSITE" id="PS51387">
    <property type="entry name" value="FAD_PCMH"/>
    <property type="match status" value="1"/>
</dbReference>
<dbReference type="InterPro" id="IPR004113">
    <property type="entry name" value="FAD-bd_oxidored_4_C"/>
</dbReference>
<evidence type="ECO:0000256" key="5">
    <source>
        <dbReference type="ARBA" id="ARBA00023002"/>
    </source>
</evidence>
<accession>A0A0F5K0S6</accession>
<comment type="cofactor">
    <cofactor evidence="1">
        <name>FAD</name>
        <dbReference type="ChEBI" id="CHEBI:57692"/>
    </cofactor>
</comment>
<evidence type="ECO:0000256" key="6">
    <source>
        <dbReference type="ARBA" id="ARBA00023004"/>
    </source>
</evidence>
<feature type="domain" description="FAD-binding PCMH-type" evidence="9">
    <location>
        <begin position="46"/>
        <end position="274"/>
    </location>
</feature>
<keyword evidence="10" id="KW-0808">Transferase</keyword>
<dbReference type="InterPro" id="IPR017896">
    <property type="entry name" value="4Fe4S_Fe-S-bd"/>
</dbReference>
<proteinExistence type="predicted"/>
<dbReference type="InterPro" id="IPR006094">
    <property type="entry name" value="Oxid_FAD_bind_N"/>
</dbReference>
<protein>
    <submittedName>
        <fullName evidence="10">Dimethylmenaquinone methyltransferase</fullName>
    </submittedName>
</protein>
<keyword evidence="11" id="KW-1185">Reference proteome</keyword>
<keyword evidence="4" id="KW-0274">FAD</keyword>
<dbReference type="InterPro" id="IPR016167">
    <property type="entry name" value="FAD-bd_PCMH_sub1"/>
</dbReference>
<evidence type="ECO:0000256" key="7">
    <source>
        <dbReference type="ARBA" id="ARBA00023014"/>
    </source>
</evidence>
<dbReference type="Pfam" id="PF02913">
    <property type="entry name" value="FAD-oxidase_C"/>
    <property type="match status" value="1"/>
</dbReference>
<dbReference type="EMBL" id="LAQU01000008">
    <property type="protein sequence ID" value="KKB63693.1"/>
    <property type="molecule type" value="Genomic_DNA"/>
</dbReference>
<dbReference type="GO" id="GO:0008720">
    <property type="term" value="F:D-lactate dehydrogenase (NAD+) activity"/>
    <property type="evidence" value="ECO:0007669"/>
    <property type="project" value="TreeGrafter"/>
</dbReference>
<dbReference type="AlphaFoldDB" id="A0A0F5K0S6"/>
<evidence type="ECO:0000256" key="3">
    <source>
        <dbReference type="ARBA" id="ARBA00022723"/>
    </source>
</evidence>
<dbReference type="Gene3D" id="3.30.43.10">
    <property type="entry name" value="Uridine Diphospho-n-acetylenolpyruvylglucosamine Reductase, domain 2"/>
    <property type="match status" value="1"/>
</dbReference>
<keyword evidence="7" id="KW-0411">Iron-sulfur</keyword>
<organism evidence="10 11">
    <name type="scientific">Robbsia andropogonis</name>
    <dbReference type="NCBI Taxonomy" id="28092"/>
    <lineage>
        <taxon>Bacteria</taxon>
        <taxon>Pseudomonadati</taxon>
        <taxon>Pseudomonadota</taxon>
        <taxon>Betaproteobacteria</taxon>
        <taxon>Burkholderiales</taxon>
        <taxon>Burkholderiaceae</taxon>
        <taxon>Robbsia</taxon>
    </lineage>
</organism>
<dbReference type="GO" id="GO:0046872">
    <property type="term" value="F:metal ion binding"/>
    <property type="evidence" value="ECO:0007669"/>
    <property type="project" value="UniProtKB-KW"/>
</dbReference>
<dbReference type="GO" id="GO:0051536">
    <property type="term" value="F:iron-sulfur cluster binding"/>
    <property type="evidence" value="ECO:0007669"/>
    <property type="project" value="UniProtKB-KW"/>
</dbReference>
<dbReference type="SUPFAM" id="SSF55103">
    <property type="entry name" value="FAD-linked oxidases, C-terminal domain"/>
    <property type="match status" value="1"/>
</dbReference>
<dbReference type="PATRIC" id="fig|28092.6.peg.2426"/>
<dbReference type="SUPFAM" id="SSF56176">
    <property type="entry name" value="FAD-binding/transporter-associated domain-like"/>
    <property type="match status" value="1"/>
</dbReference>
<feature type="region of interest" description="Disordered" evidence="8">
    <location>
        <begin position="975"/>
        <end position="1000"/>
    </location>
</feature>
<keyword evidence="10" id="KW-0489">Methyltransferase</keyword>
<dbReference type="InterPro" id="IPR016169">
    <property type="entry name" value="FAD-bd_PCMH_sub2"/>
</dbReference>
<dbReference type="SUPFAM" id="SSF46548">
    <property type="entry name" value="alpha-helical ferredoxin"/>
    <property type="match status" value="1"/>
</dbReference>
<dbReference type="RefSeq" id="WP_046152803.1">
    <property type="nucleotide sequence ID" value="NZ_CADFGU010000011.1"/>
</dbReference>
<sequence length="1000" mass="108348">MKSSFTRGADLNRMMTLRRRLQAETTAEVRFDAATRAVYASEASNYRQPPIGVVVPRSTDDFEKTVRLCAELGIAMLPRGAGTSMCGQSVNDAICIDHSKYLHEIEHVDATARHAIVQPGVICDQLKKAAAKHGLTFGPDPATHSRCTLGGMIGNNSCGAHSVMAGKTVENIERLEILTTTGARFWVGATDDAAYAAHMAAGGEQARIVAGLRDLVTRYADDIRAGFPKLKRRVSGYNLDQLLPENGFNIARALVGSEGTLATTLRAQTTLVEGRPERVLVVLGFETIFDAADSVPDLLPLGAIAMEGLDQGIIGGLKALRLKLDDIAELPAGDAWLLVEFGAATRAEAIAQAQTMVAAAQHFPQRPSVRFVDDATLMNRLWTIRETGASATSLSHIPGVPDPVVGWEDAAVEPALLGPYLREFTALVARYGYKTNLYGHFGDGCIHSRITFDLRSKTGVRSWRDFLEEAARLVVKYKGSLSGEHGDGQAKGEFLPLMYPPTLMQAFREFKALWDPQQLMNPGKLIDAMPADAHLRMGPDYRRGDITGAFTYPMAAHTVSGDSSETGQKQDRGYGRETERCIGMGKCRSLDAGTMCPSFKATREERYSTRGRARLFFEMLNGEIISESRDADAVKESMDLCLSCKGCKNDCPTHVDIPKYRAEFLHRYYQTRRRAPMDAAVGRIGNWLPLATRFSSVLNGAMRNPVVKRAARRFGLAETAQFPDIARKAFRDGVVAKTLSSDWSNGFGENDVVIWTDTFNNGFTPEVLEAAVQVVRAAGGTPRLTPRHVCCGRPLYDVGLLDEARTQLHAILDMMGPPVAANVPILVLEPSCLSVFRDEMRALIAHDARADALAAACITMAEYARKHGLRVDALANDAVHLHPHCHQRACGGAGAEKAIGANVLDTGCCGMAGAFGYHEKTASVAKTVGERELLPALHSLSADSTVVADGFSCRTQIKRLSGRHARHLAEILAASLPPEDHDTSSAVPDPTTVSAARTTP</sequence>
<comment type="caution">
    <text evidence="10">The sequence shown here is derived from an EMBL/GenBank/DDBJ whole genome shotgun (WGS) entry which is preliminary data.</text>
</comment>
<dbReference type="PANTHER" id="PTHR11748:SF119">
    <property type="entry name" value="D-2-HYDROXYGLUTARATE DEHYDROGENASE"/>
    <property type="match status" value="1"/>
</dbReference>
<evidence type="ECO:0000313" key="10">
    <source>
        <dbReference type="EMBL" id="KKB63693.1"/>
    </source>
</evidence>
<dbReference type="Pfam" id="PF13183">
    <property type="entry name" value="Fer4_8"/>
    <property type="match status" value="1"/>
</dbReference>
<evidence type="ECO:0000256" key="2">
    <source>
        <dbReference type="ARBA" id="ARBA00022630"/>
    </source>
</evidence>
<name>A0A0F5K0S6_9BURK</name>
<dbReference type="InterPro" id="IPR017900">
    <property type="entry name" value="4Fe4S_Fe_S_CS"/>
</dbReference>
<dbReference type="InterPro" id="IPR036318">
    <property type="entry name" value="FAD-bd_PCMH-like_sf"/>
</dbReference>
<keyword evidence="6" id="KW-0408">Iron</keyword>
<dbReference type="Proteomes" id="UP000033618">
    <property type="component" value="Unassembled WGS sequence"/>
</dbReference>
<dbReference type="PROSITE" id="PS00198">
    <property type="entry name" value="4FE4S_FER_1"/>
    <property type="match status" value="1"/>
</dbReference>
<evidence type="ECO:0000259" key="9">
    <source>
        <dbReference type="PROSITE" id="PS51387"/>
    </source>
</evidence>